<proteinExistence type="predicted"/>
<gene>
    <name evidence="2" type="ORF">HaLaN_00711</name>
</gene>
<name>A0A699YSP7_HAELA</name>
<feature type="non-terminal residue" evidence="2">
    <location>
        <position position="110"/>
    </location>
</feature>
<comment type="caution">
    <text evidence="2">The sequence shown here is derived from an EMBL/GenBank/DDBJ whole genome shotgun (WGS) entry which is preliminary data.</text>
</comment>
<evidence type="ECO:0000313" key="2">
    <source>
        <dbReference type="EMBL" id="GFH06132.1"/>
    </source>
</evidence>
<feature type="non-terminal residue" evidence="2">
    <location>
        <position position="1"/>
    </location>
</feature>
<reference evidence="2 3" key="1">
    <citation type="submission" date="2020-02" db="EMBL/GenBank/DDBJ databases">
        <title>Draft genome sequence of Haematococcus lacustris strain NIES-144.</title>
        <authorList>
            <person name="Morimoto D."/>
            <person name="Nakagawa S."/>
            <person name="Yoshida T."/>
            <person name="Sawayama S."/>
        </authorList>
    </citation>
    <scope>NUCLEOTIDE SEQUENCE [LARGE SCALE GENOMIC DNA]</scope>
    <source>
        <strain evidence="2 3">NIES-144</strain>
    </source>
</reference>
<dbReference type="AlphaFoldDB" id="A0A699YSP7"/>
<sequence length="110" mass="12216">YPRIGNNDRVEPPKQPLTAGRPVKTLLSNRKVRNDFRAMMAGGTTCGKVESRSHRATAEAHYELVQQRHLHPASRLCLGAELELEICPGLADILLIPSDLLELAPVLEWP</sequence>
<organism evidence="2 3">
    <name type="scientific">Haematococcus lacustris</name>
    <name type="common">Green alga</name>
    <name type="synonym">Haematococcus pluvialis</name>
    <dbReference type="NCBI Taxonomy" id="44745"/>
    <lineage>
        <taxon>Eukaryota</taxon>
        <taxon>Viridiplantae</taxon>
        <taxon>Chlorophyta</taxon>
        <taxon>core chlorophytes</taxon>
        <taxon>Chlorophyceae</taxon>
        <taxon>CS clade</taxon>
        <taxon>Chlamydomonadales</taxon>
        <taxon>Haematococcaceae</taxon>
        <taxon>Haematococcus</taxon>
    </lineage>
</organism>
<accession>A0A699YSP7</accession>
<protein>
    <submittedName>
        <fullName evidence="2">Uncharacterized protein</fullName>
    </submittedName>
</protein>
<feature type="compositionally biased region" description="Basic and acidic residues" evidence="1">
    <location>
        <begin position="1"/>
        <end position="12"/>
    </location>
</feature>
<dbReference type="Proteomes" id="UP000485058">
    <property type="component" value="Unassembled WGS sequence"/>
</dbReference>
<feature type="region of interest" description="Disordered" evidence="1">
    <location>
        <begin position="1"/>
        <end position="22"/>
    </location>
</feature>
<keyword evidence="3" id="KW-1185">Reference proteome</keyword>
<evidence type="ECO:0000313" key="3">
    <source>
        <dbReference type="Proteomes" id="UP000485058"/>
    </source>
</evidence>
<evidence type="ECO:0000256" key="1">
    <source>
        <dbReference type="SAM" id="MobiDB-lite"/>
    </source>
</evidence>
<dbReference type="EMBL" id="BLLF01000023">
    <property type="protein sequence ID" value="GFH06132.1"/>
    <property type="molecule type" value="Genomic_DNA"/>
</dbReference>